<keyword evidence="3" id="KW-0808">Transferase</keyword>
<dbReference type="Pfam" id="PF13439">
    <property type="entry name" value="Glyco_transf_4"/>
    <property type="match status" value="1"/>
</dbReference>
<dbReference type="SUPFAM" id="SSF53756">
    <property type="entry name" value="UDP-Glycosyltransferase/glycogen phosphorylase"/>
    <property type="match status" value="1"/>
</dbReference>
<gene>
    <name evidence="3" type="ORF">HMPREF3200_00215</name>
</gene>
<evidence type="ECO:0000313" key="4">
    <source>
        <dbReference type="Proteomes" id="UP000070383"/>
    </source>
</evidence>
<dbReference type="OrthoDB" id="9806653at2"/>
<proteinExistence type="predicted"/>
<dbReference type="STRING" id="33036.HMPREF3200_00215"/>
<dbReference type="AlphaFoldDB" id="A0A133KHZ4"/>
<name>A0A133KHZ4_9FIRM</name>
<evidence type="ECO:0000313" key="3">
    <source>
        <dbReference type="EMBL" id="KWZ79157.1"/>
    </source>
</evidence>
<dbReference type="InterPro" id="IPR028098">
    <property type="entry name" value="Glyco_trans_4-like_N"/>
</dbReference>
<protein>
    <submittedName>
        <fullName evidence="3">Glycosyltransferase, group 1 family protein</fullName>
    </submittedName>
</protein>
<feature type="domain" description="Glycosyl transferase family 1" evidence="1">
    <location>
        <begin position="184"/>
        <end position="301"/>
    </location>
</feature>
<dbReference type="EMBL" id="LRPM01000005">
    <property type="protein sequence ID" value="KWZ79157.1"/>
    <property type="molecule type" value="Genomic_DNA"/>
</dbReference>
<comment type="caution">
    <text evidence="3">The sequence shown here is derived from an EMBL/GenBank/DDBJ whole genome shotgun (WGS) entry which is preliminary data.</text>
</comment>
<dbReference type="InterPro" id="IPR001296">
    <property type="entry name" value="Glyco_trans_1"/>
</dbReference>
<accession>A0A133KHZ4</accession>
<dbReference type="PANTHER" id="PTHR45947">
    <property type="entry name" value="SULFOQUINOVOSYL TRANSFERASE SQD2"/>
    <property type="match status" value="1"/>
</dbReference>
<dbReference type="InterPro" id="IPR050194">
    <property type="entry name" value="Glycosyltransferase_grp1"/>
</dbReference>
<dbReference type="CDD" id="cd03812">
    <property type="entry name" value="GT4_CapH-like"/>
    <property type="match status" value="1"/>
</dbReference>
<dbReference type="Proteomes" id="UP000070383">
    <property type="component" value="Unassembled WGS sequence"/>
</dbReference>
<evidence type="ECO:0000259" key="1">
    <source>
        <dbReference type="Pfam" id="PF00534"/>
    </source>
</evidence>
<reference evidence="4" key="1">
    <citation type="submission" date="2016-01" db="EMBL/GenBank/DDBJ databases">
        <authorList>
            <person name="Mitreva M."/>
            <person name="Pepin K.H."/>
            <person name="Mihindukulasuriya K.A."/>
            <person name="Fulton R."/>
            <person name="Fronick C."/>
            <person name="O'Laughlin M."/>
            <person name="Miner T."/>
            <person name="Herter B."/>
            <person name="Rosa B.A."/>
            <person name="Cordes M."/>
            <person name="Tomlinson C."/>
            <person name="Wollam A."/>
            <person name="Palsikar V.B."/>
            <person name="Mardis E.R."/>
            <person name="Wilson R.K."/>
        </authorList>
    </citation>
    <scope>NUCLEOTIDE SEQUENCE [LARGE SCALE GENOMIC DNA]</scope>
    <source>
        <strain evidence="4">MJR8151</strain>
    </source>
</reference>
<feature type="domain" description="Glycosyltransferase subfamily 4-like N-terminal" evidence="2">
    <location>
        <begin position="19"/>
        <end position="175"/>
    </location>
</feature>
<dbReference type="PANTHER" id="PTHR45947:SF3">
    <property type="entry name" value="SULFOQUINOVOSYL TRANSFERASE SQD2"/>
    <property type="match status" value="1"/>
</dbReference>
<dbReference type="Pfam" id="PF00534">
    <property type="entry name" value="Glycos_transf_1"/>
    <property type="match status" value="1"/>
</dbReference>
<organism evidence="3 4">
    <name type="scientific">Anaerococcus tetradius</name>
    <dbReference type="NCBI Taxonomy" id="33036"/>
    <lineage>
        <taxon>Bacteria</taxon>
        <taxon>Bacillati</taxon>
        <taxon>Bacillota</taxon>
        <taxon>Tissierellia</taxon>
        <taxon>Tissierellales</taxon>
        <taxon>Peptoniphilaceae</taxon>
        <taxon>Anaerococcus</taxon>
    </lineage>
</organism>
<dbReference type="PATRIC" id="fig|33036.3.peg.218"/>
<dbReference type="Gene3D" id="3.40.50.2000">
    <property type="entry name" value="Glycogen Phosphorylase B"/>
    <property type="match status" value="2"/>
</dbReference>
<dbReference type="GO" id="GO:0016757">
    <property type="term" value="F:glycosyltransferase activity"/>
    <property type="evidence" value="ECO:0007669"/>
    <property type="project" value="InterPro"/>
</dbReference>
<evidence type="ECO:0000259" key="2">
    <source>
        <dbReference type="Pfam" id="PF13439"/>
    </source>
</evidence>
<sequence length="365" mass="41614">MEVIMSIRILHVFGTLNRGGAETLVMNIYRNIDREKIQFDFVVHHKEEGAYEEEVRKLGGKIFRIPNYKGTNHFAYKKAWDDLLKSHPEYRIVHCHKESIVALVMDACKKNKRIGLAHSHNTQNIPGFKGKIMDMLNKNVDNKASYRFACSKDAGEWMFGSGSDFKVLNNGIELEKFAFNPEVREKIRKNLNFGDKKVLGHIARFNKQKNHSFLIDIFNDLLKEDNSYLLVMAGLGELKADIEKKVKDLGIEENVRFLGSIGYVNELLQAIDIFILPSLYEGLAVSTIEAQAAGLKCLLADTIDKNSKITDLVEFIPIDEGTGPWLRAILATGAYERKDTRKEIKEAGFDIKETANWLSNFYLHL</sequence>
<keyword evidence="4" id="KW-1185">Reference proteome</keyword>